<feature type="region of interest" description="Disordered" evidence="1">
    <location>
        <begin position="1"/>
        <end position="28"/>
    </location>
</feature>
<feature type="compositionally biased region" description="Low complexity" evidence="1">
    <location>
        <begin position="1"/>
        <end position="17"/>
    </location>
</feature>
<evidence type="ECO:0000313" key="2">
    <source>
        <dbReference type="EMBL" id="GAN09582.1"/>
    </source>
</evidence>
<dbReference type="EMBL" id="DF836565">
    <property type="protein sequence ID" value="GAN09582.1"/>
    <property type="molecule type" value="Genomic_DNA"/>
</dbReference>
<organism evidence="2">
    <name type="scientific">Mucor ambiguus</name>
    <dbReference type="NCBI Taxonomy" id="91626"/>
    <lineage>
        <taxon>Eukaryota</taxon>
        <taxon>Fungi</taxon>
        <taxon>Fungi incertae sedis</taxon>
        <taxon>Mucoromycota</taxon>
        <taxon>Mucoromycotina</taxon>
        <taxon>Mucoromycetes</taxon>
        <taxon>Mucorales</taxon>
        <taxon>Mucorineae</taxon>
        <taxon>Mucoraceae</taxon>
        <taxon>Mucor</taxon>
    </lineage>
</organism>
<reference evidence="2" key="1">
    <citation type="submission" date="2014-09" db="EMBL/GenBank/DDBJ databases">
        <title>Draft genome sequence of an oleaginous Mucoromycotina fungus Mucor ambiguus NBRC6742.</title>
        <authorList>
            <person name="Takeda I."/>
            <person name="Yamane N."/>
            <person name="Morita T."/>
            <person name="Tamano K."/>
            <person name="Machida M."/>
            <person name="Baker S."/>
            <person name="Koike H."/>
        </authorList>
    </citation>
    <scope>NUCLEOTIDE SEQUENCE</scope>
    <source>
        <strain evidence="2">NBRC 6742</strain>
    </source>
</reference>
<evidence type="ECO:0000313" key="3">
    <source>
        <dbReference type="Proteomes" id="UP000053815"/>
    </source>
</evidence>
<dbReference type="OrthoDB" id="2270765at2759"/>
<name>A0A0C9N0X9_9FUNG</name>
<dbReference type="Proteomes" id="UP000053815">
    <property type="component" value="Unassembled WGS sequence"/>
</dbReference>
<dbReference type="AlphaFoldDB" id="A0A0C9N0X9"/>
<proteinExistence type="predicted"/>
<keyword evidence="3" id="KW-1185">Reference proteome</keyword>
<sequence length="101" mass="10888">MTITTSTDTTTNENINNPFVNTPAEGDDTTISAQDTLKLLESLKLDSTADTEIQALLTRAKNGEAIEREVVMNTVASLLSADSEHLGELTGSIGNFDIQFR</sequence>
<gene>
    <name evidence="2" type="ORF">MAM1_0276c09112</name>
</gene>
<accession>A0A0C9N0X9</accession>
<protein>
    <submittedName>
        <fullName evidence="2">Uncharacterized protein</fullName>
    </submittedName>
</protein>
<evidence type="ECO:0000256" key="1">
    <source>
        <dbReference type="SAM" id="MobiDB-lite"/>
    </source>
</evidence>